<protein>
    <submittedName>
        <fullName evidence="2">Uncharacterized protein</fullName>
    </submittedName>
</protein>
<dbReference type="EMBL" id="BOSM01000006">
    <property type="protein sequence ID" value="GIP59874.1"/>
    <property type="molecule type" value="Genomic_DNA"/>
</dbReference>
<name>A0ABQ4MVB7_9BACL</name>
<evidence type="ECO:0000313" key="3">
    <source>
        <dbReference type="Proteomes" id="UP000681290"/>
    </source>
</evidence>
<dbReference type="Proteomes" id="UP000681290">
    <property type="component" value="Unassembled WGS sequence"/>
</dbReference>
<evidence type="ECO:0000256" key="1">
    <source>
        <dbReference type="SAM" id="MobiDB-lite"/>
    </source>
</evidence>
<sequence length="55" mass="6442">MLLQLMDEFKNEYANAAPELLNYHVHMYEATLRTTMHDARNPKYANKKQDSQSGL</sequence>
<keyword evidence="3" id="KW-1185">Reference proteome</keyword>
<proteinExistence type="predicted"/>
<accession>A0ABQ4MVB7</accession>
<comment type="caution">
    <text evidence="2">The sequence shown here is derived from an EMBL/GenBank/DDBJ whole genome shotgun (WGS) entry which is preliminary data.</text>
</comment>
<feature type="region of interest" description="Disordered" evidence="1">
    <location>
        <begin position="36"/>
        <end position="55"/>
    </location>
</feature>
<evidence type="ECO:0000313" key="2">
    <source>
        <dbReference type="EMBL" id="GIP59874.1"/>
    </source>
</evidence>
<gene>
    <name evidence="2" type="ORF">J15TS10_36880</name>
</gene>
<reference evidence="2 3" key="1">
    <citation type="submission" date="2021-03" db="EMBL/GenBank/DDBJ databases">
        <title>Antimicrobial resistance genes in bacteria isolated from Japanese honey, and their potential for conferring macrolide and lincosamide resistance in the American foulbrood pathogen Paenibacillus larvae.</title>
        <authorList>
            <person name="Okamoto M."/>
            <person name="Kumagai M."/>
            <person name="Kanamori H."/>
            <person name="Takamatsu D."/>
        </authorList>
    </citation>
    <scope>NUCLEOTIDE SEQUENCE [LARGE SCALE GENOMIC DNA]</scope>
    <source>
        <strain evidence="2 3">J15TS10</strain>
    </source>
</reference>
<organism evidence="2 3">
    <name type="scientific">Paenibacillus woosongensis</name>
    <dbReference type="NCBI Taxonomy" id="307580"/>
    <lineage>
        <taxon>Bacteria</taxon>
        <taxon>Bacillati</taxon>
        <taxon>Bacillota</taxon>
        <taxon>Bacilli</taxon>
        <taxon>Bacillales</taxon>
        <taxon>Paenibacillaceae</taxon>
        <taxon>Paenibacillus</taxon>
    </lineage>
</organism>